<protein>
    <recommendedName>
        <fullName evidence="7">Acetyl-CoA synthetase-like protein</fullName>
    </recommendedName>
</protein>
<reference evidence="5" key="1">
    <citation type="submission" date="2021-01" db="EMBL/GenBank/DDBJ databases">
        <authorList>
            <consortium name="Aspergillus puulaauensis MK2 genome sequencing consortium"/>
            <person name="Kazuki M."/>
            <person name="Futagami T."/>
        </authorList>
    </citation>
    <scope>NUCLEOTIDE SEQUENCE</scope>
    <source>
        <strain evidence="5">MK2</strain>
    </source>
</reference>
<keyword evidence="2" id="KW-0436">Ligase</keyword>
<dbReference type="Gene3D" id="3.40.50.12780">
    <property type="entry name" value="N-terminal domain of ligase-like"/>
    <property type="match status" value="1"/>
</dbReference>
<sequence>MMGVLGALVVPPYVGSYIGIMRQFNIELYIKACAKVKATVLKMVPTIMADFVQHPLTQDVDLTSVDTLLSAGATLKPEVVAKLQKLLRGVNIIQGYGMSEAGVSTLPAHKSVEKKGSISSPDNNGTASQIRIVDENLQDVQPGQSGELLLRSPTVFMGYKNNKKDTEESFHDGWLRTGDVLSIDSDGFLWFSERKKEMIKVKGNQVAPSELEGILGSHDLVLGAAVCGYFDDTRQTERPIGYVVLSPSVAPNERDRVLDEIRTWVDGQVAPYKRLRGGLHSIGALPKNPTGKLMRSQLPIKLAEKRKARI</sequence>
<dbReference type="InterPro" id="IPR000873">
    <property type="entry name" value="AMP-dep_synth/lig_dom"/>
</dbReference>
<evidence type="ECO:0000256" key="1">
    <source>
        <dbReference type="ARBA" id="ARBA00006432"/>
    </source>
</evidence>
<proteinExistence type="inferred from homology"/>
<dbReference type="InterPro" id="IPR042099">
    <property type="entry name" value="ANL_N_sf"/>
</dbReference>
<evidence type="ECO:0000259" key="4">
    <source>
        <dbReference type="Pfam" id="PF13193"/>
    </source>
</evidence>
<feature type="domain" description="AMP-binding enzyme C-terminal" evidence="4">
    <location>
        <begin position="210"/>
        <end position="292"/>
    </location>
</feature>
<dbReference type="Gene3D" id="3.30.300.30">
    <property type="match status" value="1"/>
</dbReference>
<evidence type="ECO:0000313" key="6">
    <source>
        <dbReference type="Proteomes" id="UP000654913"/>
    </source>
</evidence>
<dbReference type="SUPFAM" id="SSF56801">
    <property type="entry name" value="Acetyl-CoA synthetase-like"/>
    <property type="match status" value="1"/>
</dbReference>
<dbReference type="Pfam" id="PF00501">
    <property type="entry name" value="AMP-binding"/>
    <property type="match status" value="1"/>
</dbReference>
<dbReference type="AlphaFoldDB" id="A0A7R7XQU4"/>
<dbReference type="Pfam" id="PF13193">
    <property type="entry name" value="AMP-binding_C"/>
    <property type="match status" value="1"/>
</dbReference>
<accession>A0A7R7XQU4</accession>
<dbReference type="GO" id="GO:0019748">
    <property type="term" value="P:secondary metabolic process"/>
    <property type="evidence" value="ECO:0007669"/>
    <property type="project" value="TreeGrafter"/>
</dbReference>
<dbReference type="PANTHER" id="PTHR24096:SF149">
    <property type="entry name" value="AMP-BINDING DOMAIN-CONTAINING PROTEIN-RELATED"/>
    <property type="match status" value="1"/>
</dbReference>
<evidence type="ECO:0000256" key="2">
    <source>
        <dbReference type="ARBA" id="ARBA00022598"/>
    </source>
</evidence>
<dbReference type="EMBL" id="AP024446">
    <property type="protein sequence ID" value="BCS25288.1"/>
    <property type="molecule type" value="Genomic_DNA"/>
</dbReference>
<name>A0A7R7XQU4_9EURO</name>
<evidence type="ECO:0000313" key="5">
    <source>
        <dbReference type="EMBL" id="BCS25288.1"/>
    </source>
</evidence>
<dbReference type="Proteomes" id="UP000654913">
    <property type="component" value="Chromosome 4"/>
</dbReference>
<feature type="domain" description="AMP-dependent synthetase/ligase" evidence="3">
    <location>
        <begin position="2"/>
        <end position="159"/>
    </location>
</feature>
<dbReference type="OrthoDB" id="4486872at2759"/>
<evidence type="ECO:0000259" key="3">
    <source>
        <dbReference type="Pfam" id="PF00501"/>
    </source>
</evidence>
<dbReference type="InterPro" id="IPR045851">
    <property type="entry name" value="AMP-bd_C_sf"/>
</dbReference>
<comment type="similarity">
    <text evidence="1">Belongs to the ATP-dependent AMP-binding enzyme family.</text>
</comment>
<reference evidence="5" key="2">
    <citation type="submission" date="2021-02" db="EMBL/GenBank/DDBJ databases">
        <title>Aspergillus puulaauensis MK2 genome sequence.</title>
        <authorList>
            <person name="Futagami T."/>
            <person name="Mori K."/>
            <person name="Kadooka C."/>
            <person name="Tanaka T."/>
        </authorList>
    </citation>
    <scope>NUCLEOTIDE SEQUENCE</scope>
    <source>
        <strain evidence="5">MK2</strain>
    </source>
</reference>
<evidence type="ECO:0008006" key="7">
    <source>
        <dbReference type="Google" id="ProtNLM"/>
    </source>
</evidence>
<keyword evidence="6" id="KW-1185">Reference proteome</keyword>
<dbReference type="PANTHER" id="PTHR24096">
    <property type="entry name" value="LONG-CHAIN-FATTY-ACID--COA LIGASE"/>
    <property type="match status" value="1"/>
</dbReference>
<dbReference type="KEGG" id="apuu:APUU_41732A"/>
<dbReference type="RefSeq" id="XP_041557482.1">
    <property type="nucleotide sequence ID" value="XM_041704948.1"/>
</dbReference>
<gene>
    <name evidence="5" type="ORF">APUU_41732A</name>
</gene>
<organism evidence="5 6">
    <name type="scientific">Aspergillus puulaauensis</name>
    <dbReference type="NCBI Taxonomy" id="1220207"/>
    <lineage>
        <taxon>Eukaryota</taxon>
        <taxon>Fungi</taxon>
        <taxon>Dikarya</taxon>
        <taxon>Ascomycota</taxon>
        <taxon>Pezizomycotina</taxon>
        <taxon>Eurotiomycetes</taxon>
        <taxon>Eurotiomycetidae</taxon>
        <taxon>Eurotiales</taxon>
        <taxon>Aspergillaceae</taxon>
        <taxon>Aspergillus</taxon>
    </lineage>
</organism>
<dbReference type="InterPro" id="IPR025110">
    <property type="entry name" value="AMP-bd_C"/>
</dbReference>
<dbReference type="GeneID" id="64975293"/>
<dbReference type="GO" id="GO:0016405">
    <property type="term" value="F:CoA-ligase activity"/>
    <property type="evidence" value="ECO:0007669"/>
    <property type="project" value="TreeGrafter"/>
</dbReference>